<evidence type="ECO:0000313" key="3">
    <source>
        <dbReference type="Proteomes" id="UP000238348"/>
    </source>
</evidence>
<keyword evidence="1" id="KW-0732">Signal</keyword>
<evidence type="ECO:0000313" key="2">
    <source>
        <dbReference type="EMBL" id="AUX42542.1"/>
    </source>
</evidence>
<name>A0A2L0ETE0_SORCE</name>
<dbReference type="InterPro" id="IPR028994">
    <property type="entry name" value="Integrin_alpha_N"/>
</dbReference>
<dbReference type="PANTHER" id="PTHR46580">
    <property type="entry name" value="SENSOR KINASE-RELATED"/>
    <property type="match status" value="1"/>
</dbReference>
<dbReference type="Pfam" id="PF13517">
    <property type="entry name" value="FG-GAP_3"/>
    <property type="match status" value="1"/>
</dbReference>
<dbReference type="SUPFAM" id="SSF69318">
    <property type="entry name" value="Integrin alpha N-terminal domain"/>
    <property type="match status" value="2"/>
</dbReference>
<accession>A0A2L0ETE0</accession>
<evidence type="ECO:0000256" key="1">
    <source>
        <dbReference type="ARBA" id="ARBA00022729"/>
    </source>
</evidence>
<dbReference type="InterPro" id="IPR013517">
    <property type="entry name" value="FG-GAP"/>
</dbReference>
<organism evidence="2 3">
    <name type="scientific">Sorangium cellulosum</name>
    <name type="common">Polyangium cellulosum</name>
    <dbReference type="NCBI Taxonomy" id="56"/>
    <lineage>
        <taxon>Bacteria</taxon>
        <taxon>Pseudomonadati</taxon>
        <taxon>Myxococcota</taxon>
        <taxon>Polyangia</taxon>
        <taxon>Polyangiales</taxon>
        <taxon>Polyangiaceae</taxon>
        <taxon>Sorangium</taxon>
    </lineage>
</organism>
<dbReference type="PANTHER" id="PTHR46580:SF4">
    <property type="entry name" value="ATP_GTP-BINDING PROTEIN"/>
    <property type="match status" value="1"/>
</dbReference>
<dbReference type="EMBL" id="CP012673">
    <property type="protein sequence ID" value="AUX42542.1"/>
    <property type="molecule type" value="Genomic_DNA"/>
</dbReference>
<proteinExistence type="predicted"/>
<protein>
    <submittedName>
        <fullName evidence="2">Uncharacterized protein</fullName>
    </submittedName>
</protein>
<gene>
    <name evidence="2" type="ORF">SOCE26_039750</name>
</gene>
<sequence>MRSTVTAMDLLVGDINSDGCDELVLTTLQGTTITALSSQAPGLCAQAEQALQVSQLVPGEPGDETSASPPGLTPASLLRDLAGDGQLELIVARQGDIAEGIFVFSASGDAAMASTLYSSTRLGSASAHPLAIRLQDRDAALVFLGAPVATGGMAGGGMAGGGSAGRVTLISDPNSKPQTFPEQIPVVPAEIVAAAAADLDAGAAGDCARCDEVIVAQGGDDRLRVYGVRGPEGARALAILPEITLDGGARIRERNASLAVLDQNGDGALDLVINADDGELHIAYGLGDGSFHSAEALPSSGPPDQRTSALALPGADELAHAENIFLAGDFDASLPGAELVPLPCHGEPFVSPICDAVPACNAVAADVNADGHLDIVASTAELPDLTVYTGASDGTFHPALVPTQCPPRSLAVADVDGDRVNDIAYFDQRAQSSTEHFPALDVAYGNAFAAPSAPAGHARLDMARGLVAGRFLPDGEGAQLFALRELPPPEEEAMPEEEGAQDSALAFVEGGRHRLLRAPFYFAPPPQEPRAVLPVRLLAVAAGSFAAGPSLAAITQHRDPATDEPRAGSEQLWLITVSPTGDNLRATASGLPGELALPCDDACVLVPVDTDRDGRDELVRLGGGELAVYGETEGKMVERGAPQTTRCTFRATYEKAHPPKYVPRPLVADLDGDGRQDVLARAASGELVALWGRGDGGFDEVVLARPGQPGSGGDLACAGEAVGAGLSAALLNADADAALEVVVAGPGRLELHDLDAGARALRRLDVSFPEGAAPPAESDFVAVGAGDFDGDGIGDVALLQSATFFQVLRGKPVLE</sequence>
<reference evidence="2 3" key="1">
    <citation type="submission" date="2015-09" db="EMBL/GenBank/DDBJ databases">
        <title>Sorangium comparison.</title>
        <authorList>
            <person name="Zaburannyi N."/>
            <person name="Bunk B."/>
            <person name="Overmann J."/>
            <person name="Mueller R."/>
        </authorList>
    </citation>
    <scope>NUCLEOTIDE SEQUENCE [LARGE SCALE GENOMIC DNA]</scope>
    <source>
        <strain evidence="2 3">So ce26</strain>
    </source>
</reference>
<dbReference type="Proteomes" id="UP000238348">
    <property type="component" value="Chromosome"/>
</dbReference>
<dbReference type="AlphaFoldDB" id="A0A2L0ETE0"/>